<dbReference type="SMART" id="SM00327">
    <property type="entry name" value="VWA"/>
    <property type="match status" value="1"/>
</dbReference>
<protein>
    <submittedName>
        <fullName evidence="2">von Willebrand factor A domain-containing protein 8</fullName>
    </submittedName>
</protein>
<reference evidence="2" key="1">
    <citation type="submission" date="2020-04" db="EMBL/GenBank/DDBJ databases">
        <authorList>
            <person name="Neveu A P."/>
        </authorList>
    </citation>
    <scope>NUCLEOTIDE SEQUENCE</scope>
    <source>
        <tissue evidence="2">Whole embryo</tissue>
    </source>
</reference>
<dbReference type="SUPFAM" id="SSF53300">
    <property type="entry name" value="vWA-like"/>
    <property type="match status" value="1"/>
</dbReference>
<gene>
    <name evidence="2" type="primary">Vwa8</name>
</gene>
<dbReference type="Gene3D" id="3.40.50.410">
    <property type="entry name" value="von Willebrand factor, type A domain"/>
    <property type="match status" value="1"/>
</dbReference>
<dbReference type="InterPro" id="IPR036465">
    <property type="entry name" value="vWFA_dom_sf"/>
</dbReference>
<feature type="domain" description="VWFA" evidence="1">
    <location>
        <begin position="97"/>
        <end position="279"/>
    </location>
</feature>
<accession>A0A6F9DXC8</accession>
<dbReference type="InterPro" id="IPR039891">
    <property type="entry name" value="VWA8"/>
</dbReference>
<name>A0A6F9DXC8_9ASCI</name>
<dbReference type="PANTHER" id="PTHR21610:SF9">
    <property type="entry name" value="VON WILLEBRAND FACTOR A DOMAIN-CONTAINING PROTEIN 8"/>
    <property type="match status" value="1"/>
</dbReference>
<dbReference type="GO" id="GO:0005737">
    <property type="term" value="C:cytoplasm"/>
    <property type="evidence" value="ECO:0007669"/>
    <property type="project" value="TreeGrafter"/>
</dbReference>
<sequence>MARKAFKERLREIRMSDYDAEMYEKFSGNVRKQVKAMRIILDALQAKGKERQWLKHQMTGELDDMKLIEGLTGEKNIYKRRAEQEPEPGTPQQKPKRIRICVDVSGSMYRFNGLDQRLERSVEAACMVMESFDGYKEKFKYEIWGHSGDGYDIQLVAYDKPPTNNKERLEVLKTMHAHAQFCMSGDHTLEATRHAIKEIKKDEADEYFVVMLSDANLERYGIRPMLLNEALTADEEVNAFVIFIGSIGDQADRLKKQLASGRSFVCLDTKNIPQIMQQIFTSSLLK</sequence>
<dbReference type="AlphaFoldDB" id="A0A6F9DXC8"/>
<organism evidence="2">
    <name type="scientific">Phallusia mammillata</name>
    <dbReference type="NCBI Taxonomy" id="59560"/>
    <lineage>
        <taxon>Eukaryota</taxon>
        <taxon>Metazoa</taxon>
        <taxon>Chordata</taxon>
        <taxon>Tunicata</taxon>
        <taxon>Ascidiacea</taxon>
        <taxon>Phlebobranchia</taxon>
        <taxon>Ascidiidae</taxon>
        <taxon>Phallusia</taxon>
    </lineage>
</organism>
<proteinExistence type="evidence at transcript level"/>
<dbReference type="PROSITE" id="PS50234">
    <property type="entry name" value="VWFA"/>
    <property type="match status" value="1"/>
</dbReference>
<dbReference type="EMBL" id="LR791798">
    <property type="protein sequence ID" value="CAB3267660.1"/>
    <property type="molecule type" value="mRNA"/>
</dbReference>
<evidence type="ECO:0000259" key="1">
    <source>
        <dbReference type="PROSITE" id="PS50234"/>
    </source>
</evidence>
<dbReference type="PANTHER" id="PTHR21610">
    <property type="entry name" value="VON WILLEBRAND FACTOR A DOMAIN-CONTAINING PROTEIN 8"/>
    <property type="match status" value="1"/>
</dbReference>
<dbReference type="InterPro" id="IPR002035">
    <property type="entry name" value="VWF_A"/>
</dbReference>
<evidence type="ECO:0000313" key="2">
    <source>
        <dbReference type="EMBL" id="CAB3267660.1"/>
    </source>
</evidence>